<dbReference type="PIRSF" id="PIRSF005690">
    <property type="entry name" value="GerBA"/>
    <property type="match status" value="1"/>
</dbReference>
<evidence type="ECO:0000256" key="3">
    <source>
        <dbReference type="ARBA" id="ARBA00023136"/>
    </source>
</evidence>
<accession>A0AA94WSB8</accession>
<protein>
    <submittedName>
        <fullName evidence="6">Spore germination protein</fullName>
    </submittedName>
</protein>
<evidence type="ECO:0000313" key="6">
    <source>
        <dbReference type="EMBL" id="TYS60166.1"/>
    </source>
</evidence>
<feature type="transmembrane region" description="Helical" evidence="5">
    <location>
        <begin position="365"/>
        <end position="385"/>
    </location>
</feature>
<proteinExistence type="inferred from homology"/>
<dbReference type="PANTHER" id="PTHR22550">
    <property type="entry name" value="SPORE GERMINATION PROTEIN"/>
    <property type="match status" value="1"/>
</dbReference>
<dbReference type="EMBL" id="VTEU01000002">
    <property type="protein sequence ID" value="TYS60166.1"/>
    <property type="molecule type" value="Genomic_DNA"/>
</dbReference>
<evidence type="ECO:0000256" key="1">
    <source>
        <dbReference type="ARBA" id="ARBA00004141"/>
    </source>
</evidence>
<comment type="subcellular location">
    <subcellularLocation>
        <location evidence="4">Cell membrane</location>
    </subcellularLocation>
    <subcellularLocation>
        <location evidence="1">Membrane</location>
        <topology evidence="1">Multi-pass membrane protein</topology>
    </subcellularLocation>
</comment>
<organism evidence="6 7">
    <name type="scientific">Sutcliffiella horikoshii</name>
    <dbReference type="NCBI Taxonomy" id="79883"/>
    <lineage>
        <taxon>Bacteria</taxon>
        <taxon>Bacillati</taxon>
        <taxon>Bacillota</taxon>
        <taxon>Bacilli</taxon>
        <taxon>Bacillales</taxon>
        <taxon>Bacillaceae</taxon>
        <taxon>Sutcliffiella</taxon>
    </lineage>
</organism>
<feature type="transmembrane region" description="Helical" evidence="5">
    <location>
        <begin position="313"/>
        <end position="332"/>
    </location>
</feature>
<evidence type="ECO:0000256" key="2">
    <source>
        <dbReference type="ARBA" id="ARBA00005278"/>
    </source>
</evidence>
<feature type="transmembrane region" description="Helical" evidence="5">
    <location>
        <begin position="232"/>
        <end position="253"/>
    </location>
</feature>
<dbReference type="RefSeq" id="WP_148965597.1">
    <property type="nucleotide sequence ID" value="NZ_VTEU01000002.1"/>
</dbReference>
<keyword evidence="5" id="KW-1133">Transmembrane helix</keyword>
<comment type="caution">
    <text evidence="6">The sequence shown here is derived from an EMBL/GenBank/DDBJ whole genome shotgun (WGS) entry which is preliminary data.</text>
</comment>
<dbReference type="PANTHER" id="PTHR22550:SF5">
    <property type="entry name" value="LEUCINE ZIPPER PROTEIN 4"/>
    <property type="match status" value="1"/>
</dbReference>
<dbReference type="InterPro" id="IPR050768">
    <property type="entry name" value="UPF0353/GerABKA_families"/>
</dbReference>
<feature type="transmembrane region" description="Helical" evidence="5">
    <location>
        <begin position="397"/>
        <end position="422"/>
    </location>
</feature>
<evidence type="ECO:0000256" key="5">
    <source>
        <dbReference type="SAM" id="Phobius"/>
    </source>
</evidence>
<sequence length="444" mass="48776">MSSLLGSLKDKLSDSDDFFVIEEEFNQNKFEIIGVRSLVDIAKSLELIEKHVTTATLMHKGVLDYLISNGKKISKEHEIITAVLEGELILVLEDCENFVVSLEPIRVSLSRPVEKPTNGSVLQGPLNSFNEERLVNIGILRKRLVSDQLRVKDFLIGKRQKKNVSISYDAKSVNKKLLQKTIELLENGSEIELQSIQDLMKVLKLSPWSAVGRIHATEIPQQAASCLVKGKVVVFIDGFPFAYILPSTFWDIFILENDKNFPMPITVSIRALRLIGVLIALIAPGLYVALVAVNPEVLRIELALSIAQSRNGVPYPALVEIILMLVILELIVEASIRLPQSIGPTITMVGGIILGQAAVEAKLVSNLLIIVLAATTIANATVIGYQNLITIRMLKYTILILASIFGVLGIMAGVFLICGYFASINTLGVPYLNMDFSKDDINSG</sequence>
<reference evidence="6 7" key="1">
    <citation type="submission" date="2019-08" db="EMBL/GenBank/DDBJ databases">
        <title>Bacillus genomes from the desert of Cuatro Cienegas, Coahuila.</title>
        <authorList>
            <person name="Olmedo-Alvarez G."/>
        </authorList>
    </citation>
    <scope>NUCLEOTIDE SEQUENCE [LARGE SCALE GENOMIC DNA]</scope>
    <source>
        <strain evidence="6 7">CH88_3T</strain>
    </source>
</reference>
<keyword evidence="3 4" id="KW-0472">Membrane</keyword>
<evidence type="ECO:0000313" key="7">
    <source>
        <dbReference type="Proteomes" id="UP000323393"/>
    </source>
</evidence>
<gene>
    <name evidence="6" type="ORF">FZC74_08470</name>
</gene>
<dbReference type="AlphaFoldDB" id="A0AA94WSB8"/>
<dbReference type="Pfam" id="PF03323">
    <property type="entry name" value="GerA"/>
    <property type="match status" value="1"/>
</dbReference>
<feature type="transmembrane region" description="Helical" evidence="5">
    <location>
        <begin position="274"/>
        <end position="293"/>
    </location>
</feature>
<name>A0AA94WSB8_9BACI</name>
<dbReference type="InterPro" id="IPR004995">
    <property type="entry name" value="Spore_Ger"/>
</dbReference>
<dbReference type="Proteomes" id="UP000323393">
    <property type="component" value="Unassembled WGS sequence"/>
</dbReference>
<dbReference type="GO" id="GO:0005886">
    <property type="term" value="C:plasma membrane"/>
    <property type="evidence" value="ECO:0007669"/>
    <property type="project" value="UniProtKB-SubCell"/>
</dbReference>
<comment type="similarity">
    <text evidence="2 4">Belongs to the GerABKA family.</text>
</comment>
<dbReference type="GO" id="GO:0009847">
    <property type="term" value="P:spore germination"/>
    <property type="evidence" value="ECO:0007669"/>
    <property type="project" value="UniProtKB-UniRule"/>
</dbReference>
<keyword evidence="5" id="KW-0812">Transmembrane</keyword>
<evidence type="ECO:0000256" key="4">
    <source>
        <dbReference type="PIRNR" id="PIRNR005690"/>
    </source>
</evidence>